<dbReference type="InterPro" id="IPR013325">
    <property type="entry name" value="RNA_pol_sigma_r2"/>
</dbReference>
<protein>
    <recommendedName>
        <fullName evidence="9">RNA polymerase sigma-70 factor</fullName>
    </recommendedName>
</protein>
<dbReference type="NCBIfam" id="TIGR02937">
    <property type="entry name" value="sigma70-ECF"/>
    <property type="match status" value="1"/>
</dbReference>
<dbReference type="EMBL" id="MBTF01000034">
    <property type="protein sequence ID" value="OOQ57957.1"/>
    <property type="molecule type" value="Genomic_DNA"/>
</dbReference>
<dbReference type="SUPFAM" id="SSF88946">
    <property type="entry name" value="Sigma2 domain of RNA polymerase sigma factors"/>
    <property type="match status" value="1"/>
</dbReference>
<comment type="similarity">
    <text evidence="1">Belongs to the sigma-70 factor family. ECF subfamily.</text>
</comment>
<evidence type="ECO:0000313" key="7">
    <source>
        <dbReference type="EMBL" id="OOQ57957.1"/>
    </source>
</evidence>
<proteinExistence type="inferred from homology"/>
<dbReference type="PANTHER" id="PTHR43133:SF46">
    <property type="entry name" value="RNA POLYMERASE SIGMA-70 FACTOR ECF SUBFAMILY"/>
    <property type="match status" value="1"/>
</dbReference>
<keyword evidence="2" id="KW-0805">Transcription regulation</keyword>
<dbReference type="GO" id="GO:0006352">
    <property type="term" value="P:DNA-templated transcription initiation"/>
    <property type="evidence" value="ECO:0007669"/>
    <property type="project" value="InterPro"/>
</dbReference>
<keyword evidence="4" id="KW-0804">Transcription</keyword>
<evidence type="ECO:0000256" key="1">
    <source>
        <dbReference type="ARBA" id="ARBA00010641"/>
    </source>
</evidence>
<name>A0A1S9PAW6_9SPHI</name>
<evidence type="ECO:0008006" key="9">
    <source>
        <dbReference type="Google" id="ProtNLM"/>
    </source>
</evidence>
<keyword evidence="3" id="KW-0731">Sigma factor</keyword>
<dbReference type="Pfam" id="PF04542">
    <property type="entry name" value="Sigma70_r2"/>
    <property type="match status" value="1"/>
</dbReference>
<dbReference type="InterPro" id="IPR014327">
    <property type="entry name" value="RNA_pol_sigma70_bacteroid"/>
</dbReference>
<evidence type="ECO:0000259" key="6">
    <source>
        <dbReference type="Pfam" id="PF08281"/>
    </source>
</evidence>
<dbReference type="Gene3D" id="1.10.10.10">
    <property type="entry name" value="Winged helix-like DNA-binding domain superfamily/Winged helix DNA-binding domain"/>
    <property type="match status" value="1"/>
</dbReference>
<dbReference type="GO" id="GO:0003677">
    <property type="term" value="F:DNA binding"/>
    <property type="evidence" value="ECO:0007669"/>
    <property type="project" value="InterPro"/>
</dbReference>
<accession>A0A1S9PAW6</accession>
<comment type="caution">
    <text evidence="7">The sequence shown here is derived from an EMBL/GenBank/DDBJ whole genome shotgun (WGS) entry which is preliminary data.</text>
</comment>
<dbReference type="STRING" id="1792845.BC343_09800"/>
<dbReference type="Pfam" id="PF08281">
    <property type="entry name" value="Sigma70_r4_2"/>
    <property type="match status" value="1"/>
</dbReference>
<dbReference type="InterPro" id="IPR013249">
    <property type="entry name" value="RNA_pol_sigma70_r4_t2"/>
</dbReference>
<dbReference type="PANTHER" id="PTHR43133">
    <property type="entry name" value="RNA POLYMERASE ECF-TYPE SIGMA FACTO"/>
    <property type="match status" value="1"/>
</dbReference>
<dbReference type="InterPro" id="IPR007627">
    <property type="entry name" value="RNA_pol_sigma70_r2"/>
</dbReference>
<feature type="domain" description="RNA polymerase sigma factor 70 region 4 type 2" evidence="6">
    <location>
        <begin position="114"/>
        <end position="164"/>
    </location>
</feature>
<dbReference type="AlphaFoldDB" id="A0A1S9PAW6"/>
<dbReference type="Proteomes" id="UP000189739">
    <property type="component" value="Unassembled WGS sequence"/>
</dbReference>
<dbReference type="InterPro" id="IPR014284">
    <property type="entry name" value="RNA_pol_sigma-70_dom"/>
</dbReference>
<organism evidence="7 8">
    <name type="scientific">Mucilaginibacter pedocola</name>
    <dbReference type="NCBI Taxonomy" id="1792845"/>
    <lineage>
        <taxon>Bacteria</taxon>
        <taxon>Pseudomonadati</taxon>
        <taxon>Bacteroidota</taxon>
        <taxon>Sphingobacteriia</taxon>
        <taxon>Sphingobacteriales</taxon>
        <taxon>Sphingobacteriaceae</taxon>
        <taxon>Mucilaginibacter</taxon>
    </lineage>
</organism>
<evidence type="ECO:0000256" key="4">
    <source>
        <dbReference type="ARBA" id="ARBA00023163"/>
    </source>
</evidence>
<evidence type="ECO:0000256" key="2">
    <source>
        <dbReference type="ARBA" id="ARBA00023015"/>
    </source>
</evidence>
<evidence type="ECO:0000313" key="8">
    <source>
        <dbReference type="Proteomes" id="UP000189739"/>
    </source>
</evidence>
<dbReference type="InterPro" id="IPR036388">
    <property type="entry name" value="WH-like_DNA-bd_sf"/>
</dbReference>
<dbReference type="NCBIfam" id="TIGR02985">
    <property type="entry name" value="Sig70_bacteroi1"/>
    <property type="match status" value="1"/>
</dbReference>
<keyword evidence="8" id="KW-1185">Reference proteome</keyword>
<dbReference type="GO" id="GO:0016987">
    <property type="term" value="F:sigma factor activity"/>
    <property type="evidence" value="ECO:0007669"/>
    <property type="project" value="UniProtKB-KW"/>
</dbReference>
<reference evidence="7 8" key="1">
    <citation type="submission" date="2016-07" db="EMBL/GenBank/DDBJ databases">
        <title>Genomic analysis of zinc-resistant bacterium Mucilaginibacter pedocola TBZ30.</title>
        <authorList>
            <person name="Huang J."/>
            <person name="Tang J."/>
        </authorList>
    </citation>
    <scope>NUCLEOTIDE SEQUENCE [LARGE SCALE GENOMIC DNA]</scope>
    <source>
        <strain evidence="7 8">TBZ30</strain>
    </source>
</reference>
<dbReference type="InterPro" id="IPR039425">
    <property type="entry name" value="RNA_pol_sigma-70-like"/>
</dbReference>
<gene>
    <name evidence="7" type="ORF">BC343_09800</name>
</gene>
<evidence type="ECO:0000256" key="3">
    <source>
        <dbReference type="ARBA" id="ARBA00023082"/>
    </source>
</evidence>
<sequence length="195" mass="22073">MKGFSVNRHQGLTFEEVFERYKQQVYNQVYAIAKSEYAAEELTQEIFIKIWLNKEALDGVSNIGGYIYTMARNYSLNYLRKAASESRLVDELARVAVSGHNNTESVIAASECKQLISTAVEHLSPQRQLVYKLSREEGLNYDEIADQLNLSRHTVKNHLLAALAFISNFLTKNGVNPTLIAIISVEIIQNGKIFK</sequence>
<dbReference type="RefSeq" id="WP_162276906.1">
    <property type="nucleotide sequence ID" value="NZ_MBTF01000034.1"/>
</dbReference>
<feature type="domain" description="RNA polymerase sigma-70 region 2" evidence="5">
    <location>
        <begin position="18"/>
        <end position="83"/>
    </location>
</feature>
<evidence type="ECO:0000259" key="5">
    <source>
        <dbReference type="Pfam" id="PF04542"/>
    </source>
</evidence>
<dbReference type="SUPFAM" id="SSF88659">
    <property type="entry name" value="Sigma3 and sigma4 domains of RNA polymerase sigma factors"/>
    <property type="match status" value="1"/>
</dbReference>
<dbReference type="InterPro" id="IPR013324">
    <property type="entry name" value="RNA_pol_sigma_r3/r4-like"/>
</dbReference>
<dbReference type="Gene3D" id="1.10.1740.10">
    <property type="match status" value="1"/>
</dbReference>